<keyword evidence="1" id="KW-0812">Transmembrane</keyword>
<sequence>MTDHSLSHSFDAFSKVIATNQRIIAALILQDMRTRFGSSYLSYIIAILWPLTHFAVIVLGYAMLHFVAPVADDPIIFAATGALPYMLCLYPARLMSIAILQNRQVLAIPCVRPLHLLTARAVIEILSALLVSFLVFFVFYLLDYEIIPSNIVDAISALFATMYFGIGYGVFGIIIIAIFGYFANIVIIFSVIILYFASGIYIHPGTMTERALELEYYNPLFNCAVWMRSSYYVGFEDIAINKGIIFWAGTSFLCLGLIGERYLRGKFFTA</sequence>
<name>A0A6B8M7Q3_9HYPH</name>
<feature type="transmembrane region" description="Helical" evidence="1">
    <location>
        <begin position="181"/>
        <end position="202"/>
    </location>
</feature>
<keyword evidence="1" id="KW-0472">Membrane</keyword>
<feature type="transmembrane region" description="Helical" evidence="1">
    <location>
        <begin position="40"/>
        <end position="63"/>
    </location>
</feature>
<feature type="transmembrane region" description="Helical" evidence="1">
    <location>
        <begin position="121"/>
        <end position="142"/>
    </location>
</feature>
<evidence type="ECO:0000256" key="1">
    <source>
        <dbReference type="SAM" id="Phobius"/>
    </source>
</evidence>
<dbReference type="AlphaFoldDB" id="A0A6B8M7Q3"/>
<feature type="transmembrane region" description="Helical" evidence="1">
    <location>
        <begin position="154"/>
        <end position="174"/>
    </location>
</feature>
<dbReference type="Proteomes" id="UP000422569">
    <property type="component" value="Chromosome"/>
</dbReference>
<keyword evidence="3" id="KW-1185">Reference proteome</keyword>
<accession>A0A6B8M7Q3</accession>
<organism evidence="2 3">
    <name type="scientific">Methylocystis parvus</name>
    <dbReference type="NCBI Taxonomy" id="134"/>
    <lineage>
        <taxon>Bacteria</taxon>
        <taxon>Pseudomonadati</taxon>
        <taxon>Pseudomonadota</taxon>
        <taxon>Alphaproteobacteria</taxon>
        <taxon>Hyphomicrobiales</taxon>
        <taxon>Methylocystaceae</taxon>
        <taxon>Methylocystis</taxon>
    </lineage>
</organism>
<dbReference type="EMBL" id="CP044331">
    <property type="protein sequence ID" value="QGM98831.1"/>
    <property type="molecule type" value="Genomic_DNA"/>
</dbReference>
<keyword evidence="1" id="KW-1133">Transmembrane helix</keyword>
<proteinExistence type="predicted"/>
<dbReference type="RefSeq" id="WP_154420052.1">
    <property type="nucleotide sequence ID" value="NZ_CP044331.1"/>
</dbReference>
<evidence type="ECO:0000313" key="3">
    <source>
        <dbReference type="Proteomes" id="UP000422569"/>
    </source>
</evidence>
<protein>
    <recommendedName>
        <fullName evidence="4">ABC-2 type transporter domain-containing protein</fullName>
    </recommendedName>
</protein>
<dbReference type="KEGG" id="mpar:F7D14_15975"/>
<evidence type="ECO:0008006" key="4">
    <source>
        <dbReference type="Google" id="ProtNLM"/>
    </source>
</evidence>
<feature type="transmembrane region" description="Helical" evidence="1">
    <location>
        <begin position="75"/>
        <end position="100"/>
    </location>
</feature>
<feature type="transmembrane region" description="Helical" evidence="1">
    <location>
        <begin position="238"/>
        <end position="258"/>
    </location>
</feature>
<evidence type="ECO:0000313" key="2">
    <source>
        <dbReference type="EMBL" id="QGM98831.1"/>
    </source>
</evidence>
<reference evidence="2 3" key="1">
    <citation type="submission" date="2019-09" db="EMBL/GenBank/DDBJ databases">
        <title>Isolation and complete genome sequencing of Methylocystis species.</title>
        <authorList>
            <person name="Rumah B.L."/>
            <person name="Stead C.E."/>
            <person name="Stevens B.C."/>
            <person name="Minton N.P."/>
            <person name="Grosse-Honebrink A."/>
            <person name="Zhang Y."/>
        </authorList>
    </citation>
    <scope>NUCLEOTIDE SEQUENCE [LARGE SCALE GENOMIC DNA]</scope>
    <source>
        <strain evidence="2 3">BRCS2</strain>
    </source>
</reference>
<gene>
    <name evidence="2" type="ORF">F7D14_15975</name>
</gene>